<evidence type="ECO:0000256" key="3">
    <source>
        <dbReference type="ARBA" id="ARBA00022737"/>
    </source>
</evidence>
<dbReference type="GO" id="GO:0043296">
    <property type="term" value="C:apical junction complex"/>
    <property type="evidence" value="ECO:0007669"/>
    <property type="project" value="TreeGrafter"/>
</dbReference>
<feature type="region of interest" description="Disordered" evidence="5">
    <location>
        <begin position="1269"/>
        <end position="1305"/>
    </location>
</feature>
<evidence type="ECO:0000256" key="4">
    <source>
        <dbReference type="ARBA" id="ARBA00023306"/>
    </source>
</evidence>
<dbReference type="GO" id="GO:0051660">
    <property type="term" value="P:establishment of centrosome localization"/>
    <property type="evidence" value="ECO:0007669"/>
    <property type="project" value="TreeGrafter"/>
</dbReference>
<name>A0A0A9XKS6_LYGHE</name>
<feature type="domain" description="PDZ" evidence="6">
    <location>
        <begin position="299"/>
        <end position="385"/>
    </location>
</feature>
<gene>
    <name evidence="7" type="ORF">CM83_77764</name>
</gene>
<feature type="region of interest" description="Disordered" evidence="5">
    <location>
        <begin position="629"/>
        <end position="657"/>
    </location>
</feature>
<feature type="domain" description="PDZ" evidence="6">
    <location>
        <begin position="460"/>
        <end position="545"/>
    </location>
</feature>
<dbReference type="GO" id="GO:0005912">
    <property type="term" value="C:adherens junction"/>
    <property type="evidence" value="ECO:0007669"/>
    <property type="project" value="TreeGrafter"/>
</dbReference>
<dbReference type="PROSITE" id="PS50106">
    <property type="entry name" value="PDZ"/>
    <property type="match status" value="3"/>
</dbReference>
<dbReference type="GO" id="GO:0005938">
    <property type="term" value="C:cell cortex"/>
    <property type="evidence" value="ECO:0007669"/>
    <property type="project" value="TreeGrafter"/>
</dbReference>
<feature type="region of interest" description="Disordered" evidence="5">
    <location>
        <begin position="384"/>
        <end position="417"/>
    </location>
</feature>
<protein>
    <recommendedName>
        <fullName evidence="6">PDZ domain-containing protein</fullName>
    </recommendedName>
</protein>
<dbReference type="GO" id="GO:0030010">
    <property type="term" value="P:establishment of cell polarity"/>
    <property type="evidence" value="ECO:0007669"/>
    <property type="project" value="TreeGrafter"/>
</dbReference>
<feature type="region of interest" description="Disordered" evidence="5">
    <location>
        <begin position="551"/>
        <end position="605"/>
    </location>
</feature>
<dbReference type="Gene3D" id="2.30.42.10">
    <property type="match status" value="3"/>
</dbReference>
<feature type="domain" description="PDZ" evidence="6">
    <location>
        <begin position="616"/>
        <end position="710"/>
    </location>
</feature>
<dbReference type="Pfam" id="PF12053">
    <property type="entry name" value="Par3_HAL_N_term"/>
    <property type="match status" value="1"/>
</dbReference>
<dbReference type="GO" id="GO:0007155">
    <property type="term" value="P:cell adhesion"/>
    <property type="evidence" value="ECO:0007669"/>
    <property type="project" value="TreeGrafter"/>
</dbReference>
<feature type="region of interest" description="Disordered" evidence="5">
    <location>
        <begin position="1075"/>
        <end position="1157"/>
    </location>
</feature>
<feature type="region of interest" description="Disordered" evidence="5">
    <location>
        <begin position="277"/>
        <end position="299"/>
    </location>
</feature>
<dbReference type="Gene3D" id="3.10.20.90">
    <property type="entry name" value="Phosphatidylinositol 3-kinase Catalytic Subunit, Chain A, domain 1"/>
    <property type="match status" value="1"/>
</dbReference>
<feature type="compositionally biased region" description="Polar residues" evidence="5">
    <location>
        <begin position="587"/>
        <end position="597"/>
    </location>
</feature>
<dbReference type="PANTHER" id="PTHR16484">
    <property type="entry name" value="PARTITIONING DEFECTIVE 3 RELATED"/>
    <property type="match status" value="1"/>
</dbReference>
<keyword evidence="2" id="KW-0132">Cell division</keyword>
<evidence type="ECO:0000313" key="7">
    <source>
        <dbReference type="EMBL" id="JAG20554.1"/>
    </source>
</evidence>
<dbReference type="InterPro" id="IPR036034">
    <property type="entry name" value="PDZ_sf"/>
</dbReference>
<reference evidence="7" key="1">
    <citation type="journal article" date="2014" name="PLoS ONE">
        <title>Transcriptome-Based Identification of ABC Transporters in the Western Tarnished Plant Bug Lygus hesperus.</title>
        <authorList>
            <person name="Hull J.J."/>
            <person name="Chaney K."/>
            <person name="Geib S.M."/>
            <person name="Fabrick J.A."/>
            <person name="Brent C.S."/>
            <person name="Walsh D."/>
            <person name="Lavine L.C."/>
        </authorList>
    </citation>
    <scope>NUCLEOTIDE SEQUENCE</scope>
</reference>
<dbReference type="PANTHER" id="PTHR16484:SF17">
    <property type="entry name" value="BAZOOKA, ISOFORM B"/>
    <property type="match status" value="1"/>
</dbReference>
<feature type="compositionally biased region" description="Basic and acidic residues" evidence="5">
    <location>
        <begin position="910"/>
        <end position="922"/>
    </location>
</feature>
<dbReference type="InterPro" id="IPR021922">
    <property type="entry name" value="Par3/HAL_N"/>
</dbReference>
<accession>A0A0A9XKS6</accession>
<dbReference type="Pfam" id="PF00595">
    <property type="entry name" value="PDZ"/>
    <property type="match status" value="3"/>
</dbReference>
<dbReference type="GO" id="GO:0045197">
    <property type="term" value="P:establishment or maintenance of epithelial cell apical/basal polarity"/>
    <property type="evidence" value="ECO:0007669"/>
    <property type="project" value="TreeGrafter"/>
</dbReference>
<dbReference type="FunFam" id="2.30.42.10:FF:000011">
    <property type="entry name" value="partitioning defective 3 homolog isoform X1"/>
    <property type="match status" value="1"/>
</dbReference>
<feature type="region of interest" description="Disordered" evidence="5">
    <location>
        <begin position="750"/>
        <end position="771"/>
    </location>
</feature>
<evidence type="ECO:0000256" key="1">
    <source>
        <dbReference type="ARBA" id="ARBA00005358"/>
    </source>
</evidence>
<dbReference type="GO" id="GO:0051301">
    <property type="term" value="P:cell division"/>
    <property type="evidence" value="ECO:0007669"/>
    <property type="project" value="UniProtKB-KW"/>
</dbReference>
<feature type="compositionally biased region" description="Polar residues" evidence="5">
    <location>
        <begin position="761"/>
        <end position="771"/>
    </location>
</feature>
<feature type="compositionally biased region" description="Low complexity" evidence="5">
    <location>
        <begin position="635"/>
        <end position="657"/>
    </location>
</feature>
<dbReference type="InterPro" id="IPR052213">
    <property type="entry name" value="PAR3"/>
</dbReference>
<dbReference type="SUPFAM" id="SSF50156">
    <property type="entry name" value="PDZ domain-like"/>
    <property type="match status" value="3"/>
</dbReference>
<dbReference type="GO" id="GO:0016324">
    <property type="term" value="C:apical plasma membrane"/>
    <property type="evidence" value="ECO:0007669"/>
    <property type="project" value="TreeGrafter"/>
</dbReference>
<evidence type="ECO:0000256" key="5">
    <source>
        <dbReference type="SAM" id="MobiDB-lite"/>
    </source>
</evidence>
<feature type="compositionally biased region" description="Basic and acidic residues" evidence="5">
    <location>
        <begin position="1173"/>
        <end position="1193"/>
    </location>
</feature>
<dbReference type="InterPro" id="IPR001478">
    <property type="entry name" value="PDZ"/>
</dbReference>
<feature type="compositionally biased region" description="Low complexity" evidence="5">
    <location>
        <begin position="1125"/>
        <end position="1136"/>
    </location>
</feature>
<dbReference type="CDD" id="cd23058">
    <property type="entry name" value="PDZ2_Par3-like"/>
    <property type="match status" value="1"/>
</dbReference>
<reference evidence="7" key="2">
    <citation type="submission" date="2014-07" db="EMBL/GenBank/DDBJ databases">
        <authorList>
            <person name="Hull J."/>
        </authorList>
    </citation>
    <scope>NUCLEOTIDE SEQUENCE</scope>
</reference>
<keyword evidence="4" id="KW-0131">Cell cycle</keyword>
<comment type="similarity">
    <text evidence="1">Belongs to the PAR3 family.</text>
</comment>
<feature type="compositionally biased region" description="Polar residues" evidence="5">
    <location>
        <begin position="825"/>
        <end position="840"/>
    </location>
</feature>
<dbReference type="SMART" id="SM00228">
    <property type="entry name" value="PDZ"/>
    <property type="match status" value="3"/>
</dbReference>
<dbReference type="GO" id="GO:0035091">
    <property type="term" value="F:phosphatidylinositol binding"/>
    <property type="evidence" value="ECO:0007669"/>
    <property type="project" value="TreeGrafter"/>
</dbReference>
<feature type="compositionally biased region" description="Basic and acidic residues" evidence="5">
    <location>
        <begin position="1097"/>
        <end position="1115"/>
    </location>
</feature>
<dbReference type="GO" id="GO:0008104">
    <property type="term" value="P:intracellular protein localization"/>
    <property type="evidence" value="ECO:0007669"/>
    <property type="project" value="TreeGrafter"/>
</dbReference>
<proteinExistence type="inferred from homology"/>
<evidence type="ECO:0000259" key="6">
    <source>
        <dbReference type="PROSITE" id="PS50106"/>
    </source>
</evidence>
<sequence length="1396" mass="153556">MLEHCSSGSGCRQVAGKLANNVCSIFNWKQKYDVAKVQKKNNVDQRITSEGSENWVAVHSLQTQRDGGILDPDDRLHDVADDREQIIANFGEGEGAHHGGGDGASGSSVGTSSPDIFQAAEKFQTDIEVTNEQIASGVPGPLQVRRGSEPALNQLLPSNGVDVTNGHCIGIPVTNNNASKRWSAAPLITEPRDRPPGRKDERVLNQMNGYEDKWRTHLEEEEPAALRPPPAFARDGSNRLSIQFFGDNGYRWCDAAEKAMHSRLQSLSLPREHKRREPLGQAHNSPVPESPGELSDGTDYIVLDTGGGSLGLHVVPDYDALGRERGLLVQGVEPGGRVDADGRLNVNDRIVEINGNNLLHQPFNIVQEIFRDSLRSQELRLRVVKGSRPQPPPTAAPKKNPPPPTFPKPNLTQERAEPITMVEGEERCIMGNKLATTRKLAAAGASLQTGNTRKLGKKVEISLVKGQFGLGFSVTTRDNPAGGNAPIYIKNILPKGAAVEDGRLRPGDRLLAVDGIDLNGKTQADVVALLRNVAPGSAVNLLVSRHVDGMASSPNTSMSLDELVTPPETVGSSPSPNMRTPEKIHVVSQNKTSSSTDGQDENSVYPWRQREIITLDIGIHDSEKAGLGVSVKGKTSSPNSSNGNASVGSTSNSTNGNNSVDLGIFIKNVIHGGAASRDGRLKTNDQLLNVNGISLLGQSNASAMETLRRALLRTDGPVPGHITITIARKLAHRSDSISSLLTDSSATTETFGCRIDESPPGENSGNSENSDQTVIFQPYKNHLESLRNPALERVVGQPSSLPILPNPLRNESYYRATHQTSILLNGSNGKLISPTINMPPSESVIIEDDDPPYLSNHVQRQESNDNKSSQQPQQRNSTSSSQTNDITYASQLSLDDGGGFSRDAFGRQSMSEKRHAALDAKSTDTYQRNKKAREERDKAKKDGRLIRVNSAESIAKSDNNNDLKVQLGPSLGMKKSSSLESLQTMVQEMQMCENEEGSFRSQSGSRIVRGRGCNESFRAAVDRLDPLAEDDGESPLGRQPSLNTSLDSKSSKGKKKAGLLKGIGSMFRFGKHRKEVGAPVTGNGHVANGSTVEDEREAARKAAREEQQRIQEQYRRLMQKQTEYQQQQQQQQMQHHQQPHSLTKDHSLQKDSHPANHRDLREAELRAVQEEADKYGRLDEPSRTERINQLRAEHQRRHQERRGLYPLDDAEERYEHHLKQRLENGDLDNAVTMNRPGSRVGITDPSRFSHYVNYHEIQQHLKEEIAAVKLRRPKNSTSSLNPTDESRRQQHYHSQRQASRDPVHRPVSNFYEYESVQAVLRAQAMMDSGSLPRRDGSQTVHMNGGTYNLPSQHRYSQINYPQAAYPPYGRSYGKQAGPFVTHVTIRETQPKKIGGS</sequence>
<feature type="compositionally biased region" description="Pro residues" evidence="5">
    <location>
        <begin position="389"/>
        <end position="407"/>
    </location>
</feature>
<feature type="region of interest" description="Disordered" evidence="5">
    <location>
        <begin position="92"/>
        <end position="113"/>
    </location>
</feature>
<feature type="compositionally biased region" description="Basic and acidic residues" evidence="5">
    <location>
        <begin position="1142"/>
        <end position="1157"/>
    </location>
</feature>
<dbReference type="EMBL" id="GBHO01023050">
    <property type="protein sequence ID" value="JAG20554.1"/>
    <property type="molecule type" value="Transcribed_RNA"/>
</dbReference>
<organism evidence="7">
    <name type="scientific">Lygus hesperus</name>
    <name type="common">Western plant bug</name>
    <dbReference type="NCBI Taxonomy" id="30085"/>
    <lineage>
        <taxon>Eukaryota</taxon>
        <taxon>Metazoa</taxon>
        <taxon>Ecdysozoa</taxon>
        <taxon>Arthropoda</taxon>
        <taxon>Hexapoda</taxon>
        <taxon>Insecta</taxon>
        <taxon>Pterygota</taxon>
        <taxon>Neoptera</taxon>
        <taxon>Paraneoptera</taxon>
        <taxon>Hemiptera</taxon>
        <taxon>Heteroptera</taxon>
        <taxon>Panheteroptera</taxon>
        <taxon>Cimicomorpha</taxon>
        <taxon>Miridae</taxon>
        <taxon>Mirini</taxon>
        <taxon>Lygus</taxon>
    </lineage>
</organism>
<keyword evidence="3" id="KW-0677">Repeat</keyword>
<feature type="compositionally biased region" description="Polar residues" evidence="5">
    <location>
        <begin position="883"/>
        <end position="893"/>
    </location>
</feature>
<feature type="region of interest" description="Disordered" evidence="5">
    <location>
        <begin position="1173"/>
        <end position="1199"/>
    </location>
</feature>
<feature type="region of interest" description="Disordered" evidence="5">
    <location>
        <begin position="825"/>
        <end position="943"/>
    </location>
</feature>
<feature type="compositionally biased region" description="Basic and acidic residues" evidence="5">
    <location>
        <begin position="932"/>
        <end position="943"/>
    </location>
</feature>
<dbReference type="GO" id="GO:0000226">
    <property type="term" value="P:microtubule cytoskeleton organization"/>
    <property type="evidence" value="ECO:0007669"/>
    <property type="project" value="TreeGrafter"/>
</dbReference>
<evidence type="ECO:0000256" key="2">
    <source>
        <dbReference type="ARBA" id="ARBA00022618"/>
    </source>
</evidence>
<feature type="compositionally biased region" description="Low complexity" evidence="5">
    <location>
        <begin position="868"/>
        <end position="882"/>
    </location>
</feature>
<dbReference type="CDD" id="cd23059">
    <property type="entry name" value="PDZ3_Par3-like"/>
    <property type="match status" value="1"/>
</dbReference>
<feature type="region of interest" description="Disordered" evidence="5">
    <location>
        <begin position="1025"/>
        <end position="1059"/>
    </location>
</feature>